<dbReference type="Gene3D" id="3.40.50.1820">
    <property type="entry name" value="alpha/beta hydrolase"/>
    <property type="match status" value="1"/>
</dbReference>
<dbReference type="Pfam" id="PF05990">
    <property type="entry name" value="DUF900"/>
    <property type="match status" value="1"/>
</dbReference>
<protein>
    <submittedName>
        <fullName evidence="2">Putative esterase of the alpha/beta hydrolase fold protein</fullName>
    </submittedName>
</protein>
<reference evidence="2 3" key="1">
    <citation type="submission" date="2015-09" db="EMBL/GenBank/DDBJ databases">
        <authorList>
            <consortium name="Swine Surveillance"/>
        </authorList>
    </citation>
    <scope>NUCLEOTIDE SEQUENCE [LARGE SCALE GENOMIC DNA]</scope>
    <source>
        <strain evidence="2 3">CECT 5294</strain>
    </source>
</reference>
<dbReference type="EMBL" id="CYRX01000026">
    <property type="protein sequence ID" value="CUH60565.1"/>
    <property type="molecule type" value="Genomic_DNA"/>
</dbReference>
<dbReference type="PIRSF" id="PIRSF033909">
    <property type="entry name" value="UCP033909"/>
    <property type="match status" value="1"/>
</dbReference>
<feature type="chain" id="PRO_5006062095" evidence="1">
    <location>
        <begin position="20"/>
        <end position="359"/>
    </location>
</feature>
<gene>
    <name evidence="2" type="ORF">THS5294_01860</name>
</gene>
<evidence type="ECO:0000313" key="3">
    <source>
        <dbReference type="Proteomes" id="UP000051298"/>
    </source>
</evidence>
<organism evidence="2 3">
    <name type="scientific">Thalassobacter stenotrophicus</name>
    <dbReference type="NCBI Taxonomy" id="266809"/>
    <lineage>
        <taxon>Bacteria</taxon>
        <taxon>Pseudomonadati</taxon>
        <taxon>Pseudomonadota</taxon>
        <taxon>Alphaproteobacteria</taxon>
        <taxon>Rhodobacterales</taxon>
        <taxon>Roseobacteraceae</taxon>
        <taxon>Thalassobacter</taxon>
    </lineage>
</organism>
<keyword evidence="1" id="KW-0732">Signal</keyword>
<name>A0A0P1EZ97_9RHOB</name>
<dbReference type="eggNOG" id="COG4782">
    <property type="taxonomic scope" value="Bacteria"/>
</dbReference>
<dbReference type="InterPro" id="IPR010297">
    <property type="entry name" value="DUF900_hydrolase"/>
</dbReference>
<sequence length="359" mass="38813">MWRALIVLGLLAGCAPRAALMSAPSGLDLPTRSVFVTTQRDIDPDTRVLTSARSPQSRHMQIDITLPPNRPEGEVAFPFRKPDPETDMLVSDVTPFGTQRALITGIKRALSQSDEKRVQLYIHGYNNTFADGVLRTVQMAEDFDFNGVSAHYSWPSAGNALAYAFDRESIMASRSGLQDLIVALSGLTTKEFTVVAHSVGSDLLMEVLRDLAISGRRDVLDRLDGVVLISPDIDLDVFKAQATRIGKLPDPFIVIASPNDRALTVSARLTGQVSRVGSLGDSDELGAFDLLFLDVSGLSSGGDRLRHFTAASSPEAIRLIRQLSKTADALGRDAALRPGLIPGSVIRARQTTRIILGQP</sequence>
<evidence type="ECO:0000256" key="1">
    <source>
        <dbReference type="SAM" id="SignalP"/>
    </source>
</evidence>
<evidence type="ECO:0000313" key="2">
    <source>
        <dbReference type="EMBL" id="CUH60565.1"/>
    </source>
</evidence>
<dbReference type="Proteomes" id="UP000051298">
    <property type="component" value="Unassembled WGS sequence"/>
</dbReference>
<dbReference type="PANTHER" id="PTHR36513">
    <property type="entry name" value="ABC TRANSMEMBRANE TYPE-1 DOMAIN-CONTAINING PROTEIN"/>
    <property type="match status" value="1"/>
</dbReference>
<proteinExistence type="predicted"/>
<dbReference type="PANTHER" id="PTHR36513:SF1">
    <property type="entry name" value="TRANSMEMBRANE PROTEIN"/>
    <property type="match status" value="1"/>
</dbReference>
<dbReference type="AlphaFoldDB" id="A0A0P1EZ97"/>
<dbReference type="GO" id="GO:0016787">
    <property type="term" value="F:hydrolase activity"/>
    <property type="evidence" value="ECO:0007669"/>
    <property type="project" value="UniProtKB-KW"/>
</dbReference>
<dbReference type="STRING" id="266809.PM03_13535"/>
<feature type="signal peptide" evidence="1">
    <location>
        <begin position="1"/>
        <end position="19"/>
    </location>
</feature>
<dbReference type="InterPro" id="IPR014586">
    <property type="entry name" value="UCP033909"/>
</dbReference>
<accession>A0A0P1EZ97</accession>
<keyword evidence="2" id="KW-0378">Hydrolase</keyword>
<dbReference type="SUPFAM" id="SSF53474">
    <property type="entry name" value="alpha/beta-Hydrolases"/>
    <property type="match status" value="1"/>
</dbReference>
<dbReference type="InterPro" id="IPR029058">
    <property type="entry name" value="AB_hydrolase_fold"/>
</dbReference>